<dbReference type="GO" id="GO:0005506">
    <property type="term" value="F:iron ion binding"/>
    <property type="evidence" value="ECO:0007669"/>
    <property type="project" value="InterPro"/>
</dbReference>
<name>A0A9W8LLN5_9FUNG</name>
<feature type="compositionally biased region" description="Acidic residues" evidence="7">
    <location>
        <begin position="241"/>
        <end position="259"/>
    </location>
</feature>
<dbReference type="InterPro" id="IPR036396">
    <property type="entry name" value="Cyt_P450_sf"/>
</dbReference>
<evidence type="ECO:0000256" key="5">
    <source>
        <dbReference type="PIRSR" id="PIRSR602401-1"/>
    </source>
</evidence>
<proteinExistence type="inferred from homology"/>
<comment type="caution">
    <text evidence="8">The sequence shown here is derived from an EMBL/GenBank/DDBJ whole genome shotgun (WGS) entry which is preliminary data.</text>
</comment>
<dbReference type="PANTHER" id="PTHR24305">
    <property type="entry name" value="CYTOCHROME P450"/>
    <property type="match status" value="1"/>
</dbReference>
<evidence type="ECO:0000256" key="3">
    <source>
        <dbReference type="ARBA" id="ARBA00022723"/>
    </source>
</evidence>
<keyword evidence="6" id="KW-0560">Oxidoreductase</keyword>
<evidence type="ECO:0000313" key="8">
    <source>
        <dbReference type="EMBL" id="KAJ2784239.1"/>
    </source>
</evidence>
<comment type="similarity">
    <text evidence="2 6">Belongs to the cytochrome P450 family.</text>
</comment>
<dbReference type="AlphaFoldDB" id="A0A9W8LLN5"/>
<gene>
    <name evidence="8" type="ORF">H4R18_001227</name>
</gene>
<keyword evidence="5 6" id="KW-0349">Heme</keyword>
<dbReference type="InterPro" id="IPR002401">
    <property type="entry name" value="Cyt_P450_E_grp-I"/>
</dbReference>
<dbReference type="EMBL" id="JANBUL010000030">
    <property type="protein sequence ID" value="KAJ2784239.1"/>
    <property type="molecule type" value="Genomic_DNA"/>
</dbReference>
<evidence type="ECO:0000256" key="6">
    <source>
        <dbReference type="RuleBase" id="RU000461"/>
    </source>
</evidence>
<dbReference type="GO" id="GO:0016705">
    <property type="term" value="F:oxidoreductase activity, acting on paired donors, with incorporation or reduction of molecular oxygen"/>
    <property type="evidence" value="ECO:0007669"/>
    <property type="project" value="InterPro"/>
</dbReference>
<evidence type="ECO:0000256" key="2">
    <source>
        <dbReference type="ARBA" id="ARBA00010617"/>
    </source>
</evidence>
<dbReference type="PANTHER" id="PTHR24305:SF166">
    <property type="entry name" value="CYTOCHROME P450 12A4, MITOCHONDRIAL-RELATED"/>
    <property type="match status" value="1"/>
</dbReference>
<accession>A0A9W8LLN5</accession>
<feature type="binding site" description="axial binding residue" evidence="5">
    <location>
        <position position="512"/>
    </location>
    <ligand>
        <name>heme</name>
        <dbReference type="ChEBI" id="CHEBI:30413"/>
    </ligand>
    <ligandPart>
        <name>Fe</name>
        <dbReference type="ChEBI" id="CHEBI:18248"/>
    </ligandPart>
</feature>
<evidence type="ECO:0000256" key="4">
    <source>
        <dbReference type="ARBA" id="ARBA00023004"/>
    </source>
</evidence>
<evidence type="ECO:0008006" key="10">
    <source>
        <dbReference type="Google" id="ProtNLM"/>
    </source>
</evidence>
<keyword evidence="9" id="KW-1185">Reference proteome</keyword>
<organism evidence="8 9">
    <name type="scientific">Coemansia javaensis</name>
    <dbReference type="NCBI Taxonomy" id="2761396"/>
    <lineage>
        <taxon>Eukaryota</taxon>
        <taxon>Fungi</taxon>
        <taxon>Fungi incertae sedis</taxon>
        <taxon>Zoopagomycota</taxon>
        <taxon>Kickxellomycotina</taxon>
        <taxon>Kickxellomycetes</taxon>
        <taxon>Kickxellales</taxon>
        <taxon>Kickxellaceae</taxon>
        <taxon>Coemansia</taxon>
    </lineage>
</organism>
<keyword evidence="3 5" id="KW-0479">Metal-binding</keyword>
<dbReference type="InterPro" id="IPR001128">
    <property type="entry name" value="Cyt_P450"/>
</dbReference>
<evidence type="ECO:0000256" key="1">
    <source>
        <dbReference type="ARBA" id="ARBA00001971"/>
    </source>
</evidence>
<sequence>MALARLWIGAAAALASSAARALAAAGLCAAAALAARAVYAGFVTLPLRRLPGPWYTKITGLERKLYAWRHREHHYFMLMFERYGPLVRVAPDKVGVGEVGMFRKMMASHDLTKSKMYSDFALAGENVFTTRSPDFNKIRRRQMGPAFAASHIHRMEPLIMAEGVDRLCQLFDAQIRAASDGSKRARAATNVHRAFTMMTTDLISSLVFGRPLDGVNALIRAVEAPQAHGGAWAERHGSSGDDSDCDGDGDGDGDGNDDCGGEKREPIIGAMIGTMLLMGLVAELPFLRWLPARFAPRALAQLYAMRDRYLGFAYNAVVGYRRRMARAGAKRADGAGRVDILGMLIAAEDPETGARMTDWEIASESTVLLAAGTDTSANVLANCVRLLLLHPDAMSRARAEVRDAFPDGAQTITYAAATERLPFLGAVIWETLRLRSSSSGAWPRDAPRAGGITLGGHYIPPGAVLYGSVGGANLNPDTWAAPKAFVPERFLGPAGEARRRDVVSFGSGVRLCPGRRLAMVEITMALSTLLHKYDFGLVAPPAADDDYYSQLEEVCHITTGFANSERDFTFYVSARSD</sequence>
<keyword evidence="4 5" id="KW-0408">Iron</keyword>
<keyword evidence="6" id="KW-0503">Monooxygenase</keyword>
<dbReference type="Pfam" id="PF00067">
    <property type="entry name" value="p450"/>
    <property type="match status" value="1"/>
</dbReference>
<dbReference type="GO" id="GO:0004497">
    <property type="term" value="F:monooxygenase activity"/>
    <property type="evidence" value="ECO:0007669"/>
    <property type="project" value="UniProtKB-KW"/>
</dbReference>
<reference evidence="8" key="1">
    <citation type="submission" date="2022-07" db="EMBL/GenBank/DDBJ databases">
        <title>Phylogenomic reconstructions and comparative analyses of Kickxellomycotina fungi.</title>
        <authorList>
            <person name="Reynolds N.K."/>
            <person name="Stajich J.E."/>
            <person name="Barry K."/>
            <person name="Grigoriev I.V."/>
            <person name="Crous P."/>
            <person name="Smith M.E."/>
        </authorList>
    </citation>
    <scope>NUCLEOTIDE SEQUENCE</scope>
    <source>
        <strain evidence="8">NBRC 105414</strain>
    </source>
</reference>
<dbReference type="SUPFAM" id="SSF48264">
    <property type="entry name" value="Cytochrome P450"/>
    <property type="match status" value="1"/>
</dbReference>
<dbReference type="PRINTS" id="PR00385">
    <property type="entry name" value="P450"/>
</dbReference>
<dbReference type="OrthoDB" id="1470350at2759"/>
<protein>
    <recommendedName>
        <fullName evidence="10">Cytochrome P450</fullName>
    </recommendedName>
</protein>
<dbReference type="Gene3D" id="1.10.630.10">
    <property type="entry name" value="Cytochrome P450"/>
    <property type="match status" value="1"/>
</dbReference>
<feature type="region of interest" description="Disordered" evidence="7">
    <location>
        <begin position="230"/>
        <end position="262"/>
    </location>
</feature>
<dbReference type="PROSITE" id="PS00086">
    <property type="entry name" value="CYTOCHROME_P450"/>
    <property type="match status" value="1"/>
</dbReference>
<dbReference type="InterPro" id="IPR017972">
    <property type="entry name" value="Cyt_P450_CS"/>
</dbReference>
<dbReference type="PRINTS" id="PR00463">
    <property type="entry name" value="EP450I"/>
</dbReference>
<evidence type="ECO:0000256" key="7">
    <source>
        <dbReference type="SAM" id="MobiDB-lite"/>
    </source>
</evidence>
<evidence type="ECO:0000313" key="9">
    <source>
        <dbReference type="Proteomes" id="UP001140217"/>
    </source>
</evidence>
<dbReference type="GO" id="GO:0020037">
    <property type="term" value="F:heme binding"/>
    <property type="evidence" value="ECO:0007669"/>
    <property type="project" value="InterPro"/>
</dbReference>
<dbReference type="InterPro" id="IPR050121">
    <property type="entry name" value="Cytochrome_P450_monoxygenase"/>
</dbReference>
<dbReference type="Proteomes" id="UP001140217">
    <property type="component" value="Unassembled WGS sequence"/>
</dbReference>
<comment type="cofactor">
    <cofactor evidence="1 5">
        <name>heme</name>
        <dbReference type="ChEBI" id="CHEBI:30413"/>
    </cofactor>
</comment>